<dbReference type="Gene3D" id="3.40.710.10">
    <property type="entry name" value="DD-peptidase/beta-lactamase superfamily"/>
    <property type="match status" value="1"/>
</dbReference>
<feature type="domain" description="Beta-lactamase-related" evidence="1">
    <location>
        <begin position="36"/>
        <end position="306"/>
    </location>
</feature>
<evidence type="ECO:0000259" key="1">
    <source>
        <dbReference type="Pfam" id="PF00144"/>
    </source>
</evidence>
<dbReference type="EMBL" id="JAAOIV010000011">
    <property type="protein sequence ID" value="NHN56985.1"/>
    <property type="molecule type" value="Genomic_DNA"/>
</dbReference>
<comment type="caution">
    <text evidence="2">The sequence shown here is derived from an EMBL/GenBank/DDBJ whole genome shotgun (WGS) entry which is preliminary data.</text>
</comment>
<proteinExistence type="predicted"/>
<protein>
    <submittedName>
        <fullName evidence="2">Serine hydrolase</fullName>
    </submittedName>
</protein>
<accession>A0A967EB65</accession>
<dbReference type="PANTHER" id="PTHR43283:SF7">
    <property type="entry name" value="BETA-LACTAMASE-RELATED DOMAIN-CONTAINING PROTEIN"/>
    <property type="match status" value="1"/>
</dbReference>
<dbReference type="InterPro" id="IPR050789">
    <property type="entry name" value="Diverse_Enzym_Activities"/>
</dbReference>
<keyword evidence="2" id="KW-0378">Hydrolase</keyword>
<sequence>MTDLARATPSSADTDAAGIAAFVDAVLASGTELHTLMILRRGEVIAETRWAPYELDRPNLLYSLSKSFVSAAAGLAIGEGRFGLDDRIVDHFPDLVPADLGEHWRELRVRHCLSMATGHLDDPAFPFPEAGTDWLRYFFTLPPEREPGTVFTYNQFATYTVARLIEQTSGQRVLDYLRPRLFAPLGITEAAWLTDGHGHDAGFSGLHLSTEAVARFGQLLLQQGTWQGQQILDPAWIEQASRVQMPNDAAHRRPGVEPPTIDWGSGYGFQFWIATHGYRGDGAYGQFCIVLPQHDALVVTTAETMDMQGVLDQAWTHLLPAFDRPGSEAADRALVERLANLRLEGPADDESGSDTVELSRDGGDAARSVTSVRVRANGSAYALECAAGDQRWELPVGRGEWARGTWKGDASVPFMSWGGWQQGRFVAQLRMIQTPHRIDLVADPQAGTVSLQWRYPPLHGDPEAHRLTEE</sequence>
<dbReference type="InterPro" id="IPR001466">
    <property type="entry name" value="Beta-lactam-related"/>
</dbReference>
<evidence type="ECO:0000313" key="2">
    <source>
        <dbReference type="EMBL" id="NHN56985.1"/>
    </source>
</evidence>
<organism evidence="2 3">
    <name type="scientific">Metallococcus carri</name>
    <dbReference type="NCBI Taxonomy" id="1656884"/>
    <lineage>
        <taxon>Bacteria</taxon>
        <taxon>Bacillati</taxon>
        <taxon>Actinomycetota</taxon>
        <taxon>Actinomycetes</taxon>
        <taxon>Micrococcales</taxon>
        <taxon>Dermacoccaceae</taxon>
        <taxon>Metallococcus</taxon>
    </lineage>
</organism>
<dbReference type="Proteomes" id="UP000744769">
    <property type="component" value="Unassembled WGS sequence"/>
</dbReference>
<evidence type="ECO:0000313" key="3">
    <source>
        <dbReference type="Proteomes" id="UP000744769"/>
    </source>
</evidence>
<dbReference type="Pfam" id="PF00144">
    <property type="entry name" value="Beta-lactamase"/>
    <property type="match status" value="1"/>
</dbReference>
<dbReference type="GO" id="GO:0016787">
    <property type="term" value="F:hydrolase activity"/>
    <property type="evidence" value="ECO:0007669"/>
    <property type="project" value="UniProtKB-KW"/>
</dbReference>
<dbReference type="RefSeq" id="WP_166197768.1">
    <property type="nucleotide sequence ID" value="NZ_JAAOIV010000011.1"/>
</dbReference>
<reference evidence="2" key="1">
    <citation type="submission" date="2020-03" db="EMBL/GenBank/DDBJ databases">
        <title>Draft sequencing of Calidifontibacter sp. DB0510.</title>
        <authorList>
            <person name="Kim D.-U."/>
        </authorList>
    </citation>
    <scope>NUCLEOTIDE SEQUENCE</scope>
    <source>
        <strain evidence="2">DB0510</strain>
    </source>
</reference>
<keyword evidence="3" id="KW-1185">Reference proteome</keyword>
<dbReference type="AlphaFoldDB" id="A0A967EB65"/>
<dbReference type="SUPFAM" id="SSF56601">
    <property type="entry name" value="beta-lactamase/transpeptidase-like"/>
    <property type="match status" value="1"/>
</dbReference>
<name>A0A967EB65_9MICO</name>
<dbReference type="InterPro" id="IPR012338">
    <property type="entry name" value="Beta-lactam/transpept-like"/>
</dbReference>
<gene>
    <name evidence="2" type="ORF">G9U51_14535</name>
</gene>
<dbReference type="PANTHER" id="PTHR43283">
    <property type="entry name" value="BETA-LACTAMASE-RELATED"/>
    <property type="match status" value="1"/>
</dbReference>